<dbReference type="EMBL" id="VDCV01000014">
    <property type="protein sequence ID" value="KAB5527530.1"/>
    <property type="molecule type" value="Genomic_DNA"/>
</dbReference>
<dbReference type="InterPro" id="IPR051345">
    <property type="entry name" value="Importin_beta-like_NTR"/>
</dbReference>
<feature type="domain" description="Exportin-1/Importin-beta-like" evidence="1">
    <location>
        <begin position="110"/>
        <end position="267"/>
    </location>
</feature>
<organism evidence="2 3">
    <name type="scientific">Salix brachista</name>
    <dbReference type="NCBI Taxonomy" id="2182728"/>
    <lineage>
        <taxon>Eukaryota</taxon>
        <taxon>Viridiplantae</taxon>
        <taxon>Streptophyta</taxon>
        <taxon>Embryophyta</taxon>
        <taxon>Tracheophyta</taxon>
        <taxon>Spermatophyta</taxon>
        <taxon>Magnoliopsida</taxon>
        <taxon>eudicotyledons</taxon>
        <taxon>Gunneridae</taxon>
        <taxon>Pentapetalae</taxon>
        <taxon>rosids</taxon>
        <taxon>fabids</taxon>
        <taxon>Malpighiales</taxon>
        <taxon>Salicaceae</taxon>
        <taxon>Saliceae</taxon>
        <taxon>Salix</taxon>
    </lineage>
</organism>
<dbReference type="InterPro" id="IPR057941">
    <property type="entry name" value="TPR_TNPO3_IPO13_2nd"/>
</dbReference>
<dbReference type="AlphaFoldDB" id="A0A5N5KBN3"/>
<dbReference type="InterPro" id="IPR011989">
    <property type="entry name" value="ARM-like"/>
</dbReference>
<dbReference type="GO" id="GO:0006606">
    <property type="term" value="P:protein import into nucleus"/>
    <property type="evidence" value="ECO:0007669"/>
    <property type="project" value="TreeGrafter"/>
</dbReference>
<dbReference type="InterPro" id="IPR016024">
    <property type="entry name" value="ARM-type_fold"/>
</dbReference>
<dbReference type="Pfam" id="PF08389">
    <property type="entry name" value="Xpo1"/>
    <property type="match status" value="1"/>
</dbReference>
<proteinExistence type="predicted"/>
<gene>
    <name evidence="2" type="ORF">DKX38_021377</name>
</gene>
<dbReference type="GO" id="GO:0005737">
    <property type="term" value="C:cytoplasm"/>
    <property type="evidence" value="ECO:0007669"/>
    <property type="project" value="TreeGrafter"/>
</dbReference>
<name>A0A5N5KBN3_9ROSI</name>
<protein>
    <recommendedName>
        <fullName evidence="1">Exportin-1/Importin-beta-like domain-containing protein</fullName>
    </recommendedName>
</protein>
<reference evidence="3" key="1">
    <citation type="journal article" date="2019" name="Gigascience">
        <title>De novo genome assembly of the endangered Acer yangbiense, a plant species with extremely small populations endemic to Yunnan Province, China.</title>
        <authorList>
            <person name="Yang J."/>
            <person name="Wariss H.M."/>
            <person name="Tao L."/>
            <person name="Zhang R."/>
            <person name="Yun Q."/>
            <person name="Hollingsworth P."/>
            <person name="Dao Z."/>
            <person name="Luo G."/>
            <person name="Guo H."/>
            <person name="Ma Y."/>
            <person name="Sun W."/>
        </authorList>
    </citation>
    <scope>NUCLEOTIDE SEQUENCE [LARGE SCALE GENOMIC DNA]</scope>
    <source>
        <strain evidence="3">cv. br00</strain>
    </source>
</reference>
<comment type="caution">
    <text evidence="2">The sequence shown here is derived from an EMBL/GenBank/DDBJ whole genome shotgun (WGS) entry which is preliminary data.</text>
</comment>
<keyword evidence="3" id="KW-1185">Reference proteome</keyword>
<dbReference type="InterPro" id="IPR013598">
    <property type="entry name" value="Exportin-1/Importin-b-like"/>
</dbReference>
<evidence type="ECO:0000259" key="1">
    <source>
        <dbReference type="Pfam" id="PF08389"/>
    </source>
</evidence>
<evidence type="ECO:0000313" key="3">
    <source>
        <dbReference type="Proteomes" id="UP000326939"/>
    </source>
</evidence>
<dbReference type="PANTHER" id="PTHR12363">
    <property type="entry name" value="TRANSPORTIN 3 AND IMPORTIN 13"/>
    <property type="match status" value="1"/>
</dbReference>
<accession>A0A5N5KBN3</accession>
<dbReference type="Pfam" id="PF24138">
    <property type="entry name" value="TPR_TNPO3_IPO13_2nd"/>
    <property type="match status" value="1"/>
</dbReference>
<sequence>MDLQMKVAQAVHVLNHDTQSCNRVAANQWLVQFQQTDAVWEVATSILTSDHLHPPQQPPPPFVSDLEVEFFAAQILKRKIQSEGHFLQLGVKDALLNALLVAAKRFSSGPPQLLTQICLALAALMLCAVEHGKPIEQLFYSLRTLQSQDDGNVAVLEMLTVLPEEVVDTQNTDCRVSPAHRSQYGRELLSHTPMVLEFLLEQSQKMSDGGVQLHERSRKVLRCLLSWVRAGCFSEIPQDSLPTHPLLNFVFNSLQVPSSFDLAIEVLVELASRHEPEALARHCHWALRLGTRPFQSLGFFGLPKFNSQHNLWSLAKQIIVQFFIDLRRAAHFRIHVILPLIDKIFLFYPKRKFGNKRMVEEMGTKWDARPVVFSLLSSDCVCFGGGAGGVKVARSYRGVLSLLPIAWGRCNFCKDIPSSRRLLWHSIGLPQVLLPRVHFLKEVLLISALSSRDEKVISGLSCLMSEIGQAAPSLIVEASVEGLALADALLSCVAFPSEDWEIADSTLQFWSSLASYILGLDAEGAKNRKHSEDMLFSVFSALLDALLLRAQVKSWAIGKYGKKRTSDPSEGQTLQPVLPIVGFMMNFLWFGYGKENERLFGELGGLVNPRVKRVSDWIICAHANGWDAKLGSIVSHSSLWKFISVAYPHFLSQLNFKVVDESTFIDEGEKVDLPEGLAHFRMNLVELLVDICQLLKPTRFVQKLFFGGWASPNVSMPWKEVETKLFALNVVSELILQESQVFDLSVIMQLVTIFSSIPSNELKGFMCIVYRSLADVVGSYSKWISTFQTIARPLLLFLAAGISEPQSSNACASALRKFCEDASTVIYEPSNLEVLMWIGEALEKKQLPLEDEEEVVSAISMILGSVTNKELKNNLLARLLSSCYEAIGKLLLVILSQLISSEAFSCFSTIPFAFKTELILKELLFPSVNEGSSDSFRQNPAAYMQILNSAGRGLYRTGTVFSHLVMPHPSGPAAEDPIFGLLSTFWPMLEKLLRSEHMENSNLSTAACRALSLAIQSCASVVIEEFSHKEEFGPLFVNTFERFTKATSVMGLNSSYICDQEPDLVEAYTNFASTVVRGTHKLYDIFQEVLAASGSLLDASFQKAAICCTAMHRGAALAAMSYLSCFLEVGLISLLESKNCILEGSYSAISIQVISRNGEGLVSNLVYALLGVSAMSRVQALPVEYLKQGEAETLVPVWMEALVGAASDYLGSKTFNGEKNNYGHMQGKGGRVLKRLIREFADSHRNVPNLT</sequence>
<dbReference type="Proteomes" id="UP000326939">
    <property type="component" value="Chromosome 14"/>
</dbReference>
<dbReference type="SUPFAM" id="SSF48371">
    <property type="entry name" value="ARM repeat"/>
    <property type="match status" value="1"/>
</dbReference>
<dbReference type="PANTHER" id="PTHR12363:SF44">
    <property type="entry name" value="ARM REPEAT SUPERFAMILY PROTEIN"/>
    <property type="match status" value="1"/>
</dbReference>
<dbReference type="Gene3D" id="1.25.10.10">
    <property type="entry name" value="Leucine-rich Repeat Variant"/>
    <property type="match status" value="3"/>
</dbReference>
<evidence type="ECO:0000313" key="2">
    <source>
        <dbReference type="EMBL" id="KAB5527530.1"/>
    </source>
</evidence>